<feature type="transmembrane region" description="Helical" evidence="2">
    <location>
        <begin position="288"/>
        <end position="308"/>
    </location>
</feature>
<protein>
    <submittedName>
        <fullName evidence="4">Serine/threonine specific protein phosphatase spoIIE</fullName>
        <ecNumber evidence="4">3.1.3.16</ecNumber>
    </submittedName>
</protein>
<sequence length="790" mass="89337">MFGQVESVKNYSFLKDNIKTKSKLSYFFYYLIIGVLGFILGRAEVFSGYYPFSLIYWMGFALESPLVMIYITVVSGAGLAWNGDYLNLIYLLAGFSGVILSSFFKKGKDSIFFPVATGLCYLALSIVRGIIYQKPLYWFVITGIEALGIILVFLLLKGTRIHIFDKQGFVKASPVVLLITSLGFLVGIANIDFVPFFVLHTFIYLFVSGVAYISGFSYAVTVSVLYGLILSGLGLIPFVVMLRILIIGVITGLFKRKPKYMFIVGYFLTFLVYSGFSPGLYDLKEAGYGFGIALALYLVISESLWVQLLSGLKPSPSRVKKLKTDNELNKIFKQHLLELSRVFKELSVTFKEVLPDEEEEENLEDLAFILKNKVCQRCPRLKICWKKERADTYMKLSRLVEKARKAGKIEKPMFNNLFKDKCPFINKIIGGVKSSYEIYQVNKFWRERLDDKQRIVSEQLAGLSEIIQQFSQSSGIVLRDNPTLSHIYERAVNRGIDVYNLEVDTNIYSSRLNIVAEMEPCSDTRPCEEQLLPLISSEYQYNFRVINKKCGNKLKDIPCKLLYAPRGSYSLEYAVLQKASTGKISGDTYLFRPLRDGKDLIVLSDGMGVGKKAYQESKAAVNLLEKIIEAGFDRDLAIRTINSALYFRSQEESFTTLDIGFFDTFTGELIFNKIGAVSSFVKRGFEVLQIKASSLPVGILEKVEISTHSVNLKENDFVIMVTDGVLDSSPDIQDKEGWFMRILQNCSFDNPRELASYLMEVVTGAQGGVDDDLTIIVFKVNKFLEKKQEI</sequence>
<accession>B8D062</accession>
<dbReference type="EC" id="3.1.3.16" evidence="4"/>
<dbReference type="InterPro" id="IPR001932">
    <property type="entry name" value="PPM-type_phosphatase-like_dom"/>
</dbReference>
<dbReference type="PANTHER" id="PTHR43156">
    <property type="entry name" value="STAGE II SPORULATION PROTEIN E-RELATED"/>
    <property type="match status" value="1"/>
</dbReference>
<feature type="transmembrane region" description="Helical" evidence="2">
    <location>
        <begin position="137"/>
        <end position="156"/>
    </location>
</feature>
<dbReference type="AlphaFoldDB" id="B8D062"/>
<dbReference type="Proteomes" id="UP000000719">
    <property type="component" value="Chromosome"/>
</dbReference>
<dbReference type="Gene3D" id="3.60.40.10">
    <property type="entry name" value="PPM-type phosphatase domain"/>
    <property type="match status" value="1"/>
</dbReference>
<dbReference type="eggNOG" id="COG2208">
    <property type="taxonomic scope" value="Bacteria"/>
</dbReference>
<keyword evidence="2" id="KW-0472">Membrane</keyword>
<dbReference type="KEGG" id="hor:Hore_00550"/>
<dbReference type="GO" id="GO:0004722">
    <property type="term" value="F:protein serine/threonine phosphatase activity"/>
    <property type="evidence" value="ECO:0007669"/>
    <property type="project" value="UniProtKB-EC"/>
</dbReference>
<evidence type="ECO:0000313" key="5">
    <source>
        <dbReference type="Proteomes" id="UP000000719"/>
    </source>
</evidence>
<feature type="transmembrane region" description="Helical" evidence="2">
    <location>
        <begin position="24"/>
        <end position="42"/>
    </location>
</feature>
<feature type="transmembrane region" description="Helical" evidence="2">
    <location>
        <begin position="225"/>
        <end position="254"/>
    </location>
</feature>
<keyword evidence="1 4" id="KW-0378">Hydrolase</keyword>
<evidence type="ECO:0000256" key="1">
    <source>
        <dbReference type="ARBA" id="ARBA00022801"/>
    </source>
</evidence>
<dbReference type="EMBL" id="CP001098">
    <property type="protein sequence ID" value="ACL68816.1"/>
    <property type="molecule type" value="Genomic_DNA"/>
</dbReference>
<feature type="transmembrane region" description="Helical" evidence="2">
    <location>
        <begin position="194"/>
        <end position="213"/>
    </location>
</feature>
<organism evidence="4 5">
    <name type="scientific">Halothermothrix orenii (strain H 168 / OCM 544 / DSM 9562)</name>
    <dbReference type="NCBI Taxonomy" id="373903"/>
    <lineage>
        <taxon>Bacteria</taxon>
        <taxon>Bacillati</taxon>
        <taxon>Bacillota</taxon>
        <taxon>Clostridia</taxon>
        <taxon>Halanaerobiales</taxon>
        <taxon>Halothermotrichaceae</taxon>
        <taxon>Halothermothrix</taxon>
    </lineage>
</organism>
<name>B8D062_HALOH</name>
<evidence type="ECO:0000313" key="4">
    <source>
        <dbReference type="EMBL" id="ACL68816.1"/>
    </source>
</evidence>
<dbReference type="PANTHER" id="PTHR43156:SF2">
    <property type="entry name" value="STAGE II SPORULATION PROTEIN E"/>
    <property type="match status" value="1"/>
</dbReference>
<dbReference type="RefSeq" id="WP_012635015.1">
    <property type="nucleotide sequence ID" value="NC_011899.1"/>
</dbReference>
<evidence type="ECO:0000259" key="3">
    <source>
        <dbReference type="SMART" id="SM00331"/>
    </source>
</evidence>
<dbReference type="SMART" id="SM00331">
    <property type="entry name" value="PP2C_SIG"/>
    <property type="match status" value="1"/>
</dbReference>
<reference evidence="4 5" key="1">
    <citation type="journal article" date="2009" name="PLoS ONE">
        <title>Genome analysis of the anaerobic thermohalophilic bacterium Halothermothrix orenii.</title>
        <authorList>
            <person name="Mavromatis K."/>
            <person name="Ivanova N."/>
            <person name="Anderson I."/>
            <person name="Lykidis A."/>
            <person name="Hooper S.D."/>
            <person name="Sun H."/>
            <person name="Kunin V."/>
            <person name="Lapidus A."/>
            <person name="Hugenholtz P."/>
            <person name="Patel B."/>
            <person name="Kyrpides N.C."/>
        </authorList>
    </citation>
    <scope>NUCLEOTIDE SEQUENCE [LARGE SCALE GENOMIC DNA]</scope>
    <source>
        <strain evidence="5">H 168 / OCM 544 / DSM 9562</strain>
    </source>
</reference>
<dbReference type="Pfam" id="PF19732">
    <property type="entry name" value="SpoIIE_N"/>
    <property type="match status" value="1"/>
</dbReference>
<dbReference type="Pfam" id="PF07228">
    <property type="entry name" value="SpoIIE"/>
    <property type="match status" value="1"/>
</dbReference>
<feature type="domain" description="PPM-type phosphatase" evidence="3">
    <location>
        <begin position="568"/>
        <end position="780"/>
    </location>
</feature>
<dbReference type="STRING" id="373903.Hore_00550"/>
<dbReference type="InterPro" id="IPR052016">
    <property type="entry name" value="Bact_Sigma-Reg"/>
</dbReference>
<evidence type="ECO:0000256" key="2">
    <source>
        <dbReference type="SAM" id="Phobius"/>
    </source>
</evidence>
<feature type="transmembrane region" description="Helical" evidence="2">
    <location>
        <begin position="54"/>
        <end position="73"/>
    </location>
</feature>
<keyword evidence="2" id="KW-0812">Transmembrane</keyword>
<keyword evidence="2" id="KW-1133">Transmembrane helix</keyword>
<feature type="transmembrane region" description="Helical" evidence="2">
    <location>
        <begin position="111"/>
        <end position="131"/>
    </location>
</feature>
<proteinExistence type="predicted"/>
<dbReference type="InterPro" id="IPR045768">
    <property type="entry name" value="SpoIIE_N"/>
</dbReference>
<feature type="transmembrane region" description="Helical" evidence="2">
    <location>
        <begin position="260"/>
        <end position="281"/>
    </location>
</feature>
<feature type="transmembrane region" description="Helical" evidence="2">
    <location>
        <begin position="168"/>
        <end position="188"/>
    </location>
</feature>
<gene>
    <name evidence="4" type="ordered locus">Hore_00550</name>
</gene>
<keyword evidence="5" id="KW-1185">Reference proteome</keyword>
<dbReference type="SUPFAM" id="SSF81606">
    <property type="entry name" value="PP2C-like"/>
    <property type="match status" value="1"/>
</dbReference>
<dbReference type="HOGENOM" id="CLU_017349_0_0_9"/>
<feature type="transmembrane region" description="Helical" evidence="2">
    <location>
        <begin position="85"/>
        <end position="104"/>
    </location>
</feature>
<dbReference type="InterPro" id="IPR036457">
    <property type="entry name" value="PPM-type-like_dom_sf"/>
</dbReference>